<dbReference type="Gene3D" id="3.10.100.10">
    <property type="entry name" value="Mannose-Binding Protein A, subunit A"/>
    <property type="match status" value="1"/>
</dbReference>
<dbReference type="OrthoDB" id="6416237at2759"/>
<feature type="non-terminal residue" evidence="2">
    <location>
        <position position="150"/>
    </location>
</feature>
<dbReference type="PROSITE" id="PS50041">
    <property type="entry name" value="C_TYPE_LECTIN_2"/>
    <property type="match status" value="1"/>
</dbReference>
<feature type="domain" description="C-type lectin" evidence="1">
    <location>
        <begin position="5"/>
        <end position="57"/>
    </location>
</feature>
<dbReference type="EMBL" id="BMAV01027591">
    <property type="protein sequence ID" value="GFS60697.1"/>
    <property type="molecule type" value="Genomic_DNA"/>
</dbReference>
<proteinExistence type="predicted"/>
<name>A0A8X6IU52_9ARAC</name>
<evidence type="ECO:0000313" key="3">
    <source>
        <dbReference type="Proteomes" id="UP000886998"/>
    </source>
</evidence>
<dbReference type="InterPro" id="IPR001304">
    <property type="entry name" value="C-type_lectin-like"/>
</dbReference>
<dbReference type="Pfam" id="PF00059">
    <property type="entry name" value="Lectin_C"/>
    <property type="match status" value="1"/>
</dbReference>
<feature type="non-terminal residue" evidence="2">
    <location>
        <position position="1"/>
    </location>
</feature>
<dbReference type="Proteomes" id="UP000886998">
    <property type="component" value="Unassembled WGS sequence"/>
</dbReference>
<dbReference type="SUPFAM" id="SSF56436">
    <property type="entry name" value="C-type lectin-like"/>
    <property type="match status" value="2"/>
</dbReference>
<sequence>GTKYFRWTDKQPFYYSLWADKQPQLITGQESCVSLDGINNLKWNVTKCSSELPYICEITHDKIPSFPEVLGTCVCSNSESSWVDIGDGFCYHVAESSNHILSWAATSRYCLTKGMQMLKVYSEHQLKSLLAYLWRESYNVHMGLVRTFDK</sequence>
<dbReference type="CDD" id="cd00037">
    <property type="entry name" value="CLECT"/>
    <property type="match status" value="1"/>
</dbReference>
<keyword evidence="3" id="KW-1185">Reference proteome</keyword>
<keyword evidence="2" id="KW-0675">Receptor</keyword>
<comment type="caution">
    <text evidence="2">The sequence shown here is derived from an EMBL/GenBank/DDBJ whole genome shotgun (WGS) entry which is preliminary data.</text>
</comment>
<evidence type="ECO:0000313" key="2">
    <source>
        <dbReference type="EMBL" id="GFS60697.1"/>
    </source>
</evidence>
<dbReference type="InterPro" id="IPR016187">
    <property type="entry name" value="CTDL_fold"/>
</dbReference>
<gene>
    <name evidence="2" type="primary">MRC1_3</name>
    <name evidence="2" type="ORF">TNIN_125721</name>
</gene>
<dbReference type="InterPro" id="IPR016186">
    <property type="entry name" value="C-type_lectin-like/link_sf"/>
</dbReference>
<evidence type="ECO:0000259" key="1">
    <source>
        <dbReference type="PROSITE" id="PS50041"/>
    </source>
</evidence>
<protein>
    <submittedName>
        <fullName evidence="2">Macrophage mannose receptor 1</fullName>
    </submittedName>
</protein>
<organism evidence="2 3">
    <name type="scientific">Trichonephila inaurata madagascariensis</name>
    <dbReference type="NCBI Taxonomy" id="2747483"/>
    <lineage>
        <taxon>Eukaryota</taxon>
        <taxon>Metazoa</taxon>
        <taxon>Ecdysozoa</taxon>
        <taxon>Arthropoda</taxon>
        <taxon>Chelicerata</taxon>
        <taxon>Arachnida</taxon>
        <taxon>Araneae</taxon>
        <taxon>Araneomorphae</taxon>
        <taxon>Entelegynae</taxon>
        <taxon>Araneoidea</taxon>
        <taxon>Nephilidae</taxon>
        <taxon>Trichonephila</taxon>
        <taxon>Trichonephila inaurata</taxon>
    </lineage>
</organism>
<reference evidence="2" key="1">
    <citation type="submission" date="2020-08" db="EMBL/GenBank/DDBJ databases">
        <title>Multicomponent nature underlies the extraordinary mechanical properties of spider dragline silk.</title>
        <authorList>
            <person name="Kono N."/>
            <person name="Nakamura H."/>
            <person name="Mori M."/>
            <person name="Yoshida Y."/>
            <person name="Ohtoshi R."/>
            <person name="Malay A.D."/>
            <person name="Moran D.A.P."/>
            <person name="Tomita M."/>
            <person name="Numata K."/>
            <person name="Arakawa K."/>
        </authorList>
    </citation>
    <scope>NUCLEOTIDE SEQUENCE</scope>
</reference>
<accession>A0A8X6IU52</accession>
<dbReference type="AlphaFoldDB" id="A0A8X6IU52"/>